<evidence type="ECO:0000256" key="3">
    <source>
        <dbReference type="ARBA" id="ARBA00016113"/>
    </source>
</evidence>
<organism evidence="8 9">
    <name type="scientific">Deinococcus reticulitermitis</name>
    <dbReference type="NCBI Taxonomy" id="856736"/>
    <lineage>
        <taxon>Bacteria</taxon>
        <taxon>Thermotogati</taxon>
        <taxon>Deinococcota</taxon>
        <taxon>Deinococci</taxon>
        <taxon>Deinococcales</taxon>
        <taxon>Deinococcaceae</taxon>
        <taxon>Deinococcus</taxon>
    </lineage>
</organism>
<keyword evidence="4" id="KW-0694">RNA-binding</keyword>
<feature type="domain" description="CRISPR type III-associated protein" evidence="7">
    <location>
        <begin position="21"/>
        <end position="238"/>
    </location>
</feature>
<protein>
    <recommendedName>
        <fullName evidence="3">CRISPR system Cms protein Csm5</fullName>
    </recommendedName>
    <alternativeName>
        <fullName evidence="6">CRISPR type III A-associated protein Csm5</fullName>
    </alternativeName>
</protein>
<dbReference type="NCBIfam" id="TIGR01899">
    <property type="entry name" value="cas_TM1807_csm5"/>
    <property type="match status" value="1"/>
</dbReference>
<dbReference type="PANTHER" id="PTHR38007:SF1">
    <property type="entry name" value="CRISPR SYSTEM CMS PROTEIN CSM5"/>
    <property type="match status" value="1"/>
</dbReference>
<dbReference type="GO" id="GO:0051607">
    <property type="term" value="P:defense response to virus"/>
    <property type="evidence" value="ECO:0007669"/>
    <property type="project" value="UniProtKB-KW"/>
</dbReference>
<dbReference type="GO" id="GO:0003723">
    <property type="term" value="F:RNA binding"/>
    <property type="evidence" value="ECO:0007669"/>
    <property type="project" value="UniProtKB-KW"/>
</dbReference>
<dbReference type="EMBL" id="FNZA01000040">
    <property type="protein sequence ID" value="SEJ92874.1"/>
    <property type="molecule type" value="Genomic_DNA"/>
</dbReference>
<dbReference type="PANTHER" id="PTHR38007">
    <property type="entry name" value="CRISPR SYSTEM CMS PROTEIN CSM5"/>
    <property type="match status" value="1"/>
</dbReference>
<dbReference type="Proteomes" id="UP000199223">
    <property type="component" value="Unassembled WGS sequence"/>
</dbReference>
<keyword evidence="5" id="KW-0051">Antiviral defense</keyword>
<accession>A0A1H7CUK1</accession>
<proteinExistence type="inferred from homology"/>
<evidence type="ECO:0000256" key="4">
    <source>
        <dbReference type="ARBA" id="ARBA00022884"/>
    </source>
</evidence>
<evidence type="ECO:0000256" key="5">
    <source>
        <dbReference type="ARBA" id="ARBA00023118"/>
    </source>
</evidence>
<gene>
    <name evidence="8" type="ORF">SAMN04488058_1402</name>
</gene>
<sequence length="456" mass="50607">MTPGFRPGLQRRQLKFRISVKPMSPVHIGVGSEVLGRGAYHLYEQGRHPQLAIVSPRPLAARLLDQFGEQANFAATIRQRMKADDYPPNIAREIESGPLALRRMSVHPGALPHLKDEGRNGGLKVATALGNGLPYIPGSSVKGALRTAWLDWQVGQKGAYDRFLREVRQANPRGRDRADDVMMERKQIAEGLTGARGRMQPQNRDLFRAVQVSDLIPDRSENLTRAYAVLSMSYDQQSGYARPSNGGKAGAQAWECLNPEAGATYLGTVTVDLELLARMQTTDLDARNLMGGLGKAEVWQDALAGYGSRVYGTEEQHYNDVLAELPQQEREGIQLWGEGGLVLDWMLDAQQEERAERLFPLGMGTGLLVHSLLGALPPEDREDLAFLGDEPGQGGETLLKNVLDTGLRRSPEAYFNPEFPAPKSRRVVGQFQGRRYNEMRAERPLGWTEVRLEPTH</sequence>
<evidence type="ECO:0000313" key="9">
    <source>
        <dbReference type="Proteomes" id="UP000199223"/>
    </source>
</evidence>
<evidence type="ECO:0000256" key="1">
    <source>
        <dbReference type="ARBA" id="ARBA00003088"/>
    </source>
</evidence>
<dbReference type="InterPro" id="IPR010173">
    <property type="entry name" value="CRISPR-assoc_Csm5"/>
</dbReference>
<dbReference type="OrthoDB" id="24360at2"/>
<dbReference type="STRING" id="856736.SAMN04488058_1402"/>
<comment type="similarity">
    <text evidence="2">Belongs to the CRISPR-associated Csm5 family.</text>
</comment>
<dbReference type="Pfam" id="PF03787">
    <property type="entry name" value="RAMPs"/>
    <property type="match status" value="1"/>
</dbReference>
<dbReference type="InterPro" id="IPR005537">
    <property type="entry name" value="RAMP_III_fam"/>
</dbReference>
<reference evidence="9" key="1">
    <citation type="submission" date="2016-10" db="EMBL/GenBank/DDBJ databases">
        <authorList>
            <person name="Varghese N."/>
            <person name="Submissions S."/>
        </authorList>
    </citation>
    <scope>NUCLEOTIDE SEQUENCE [LARGE SCALE GENOMIC DNA]</scope>
    <source>
        <strain evidence="9">CGMCC 1.10218</strain>
    </source>
</reference>
<keyword evidence="9" id="KW-1185">Reference proteome</keyword>
<evidence type="ECO:0000313" key="8">
    <source>
        <dbReference type="EMBL" id="SEJ92874.1"/>
    </source>
</evidence>
<name>A0A1H7CUK1_9DEIO</name>
<evidence type="ECO:0000256" key="6">
    <source>
        <dbReference type="ARBA" id="ARBA00031720"/>
    </source>
</evidence>
<evidence type="ECO:0000259" key="7">
    <source>
        <dbReference type="Pfam" id="PF03787"/>
    </source>
</evidence>
<evidence type="ECO:0000256" key="2">
    <source>
        <dbReference type="ARBA" id="ARBA00006680"/>
    </source>
</evidence>
<dbReference type="RefSeq" id="WP_092265852.1">
    <property type="nucleotide sequence ID" value="NZ_FNZA01000040.1"/>
</dbReference>
<dbReference type="AlphaFoldDB" id="A0A1H7CUK1"/>
<comment type="function">
    <text evidence="1">This subunit might be involved in maturation of a crRNA intermediate to its mature form.</text>
</comment>